<keyword evidence="3" id="KW-1185">Reference proteome</keyword>
<dbReference type="PANTHER" id="PTHR34310">
    <property type="entry name" value="DUF427 DOMAIN PROTEIN (AFU_ORTHOLOGUE AFUA_3G02220)"/>
    <property type="match status" value="1"/>
</dbReference>
<feature type="domain" description="DUF427" evidence="1">
    <location>
        <begin position="3"/>
        <end position="88"/>
    </location>
</feature>
<dbReference type="InterPro" id="IPR007361">
    <property type="entry name" value="DUF427"/>
</dbReference>
<name>A0A1X6NPN9_PORUM</name>
<sequence>MATASWNGAVLAKADTFETVDGNVYFPPDALVAEHFAPSTHTSVCPWKGTAVYRNVVVDGKVNANAAWVYETPKDAVANIKGHWAFWKGVEVKRT</sequence>
<proteinExistence type="predicted"/>
<gene>
    <name evidence="2" type="ORF">BU14_0717s0001</name>
</gene>
<dbReference type="EMBL" id="KV919237">
    <property type="protein sequence ID" value="OSX70574.1"/>
    <property type="molecule type" value="Genomic_DNA"/>
</dbReference>
<dbReference type="AlphaFoldDB" id="A0A1X6NPN9"/>
<dbReference type="OrthoDB" id="18996at2759"/>
<organism evidence="2 3">
    <name type="scientific">Porphyra umbilicalis</name>
    <name type="common">Purple laver</name>
    <name type="synonym">Red alga</name>
    <dbReference type="NCBI Taxonomy" id="2786"/>
    <lineage>
        <taxon>Eukaryota</taxon>
        <taxon>Rhodophyta</taxon>
        <taxon>Bangiophyceae</taxon>
        <taxon>Bangiales</taxon>
        <taxon>Bangiaceae</taxon>
        <taxon>Porphyra</taxon>
    </lineage>
</organism>
<reference evidence="2 3" key="1">
    <citation type="submission" date="2017-03" db="EMBL/GenBank/DDBJ databases">
        <title>WGS assembly of Porphyra umbilicalis.</title>
        <authorList>
            <person name="Brawley S.H."/>
            <person name="Blouin N.A."/>
            <person name="Ficko-Blean E."/>
            <person name="Wheeler G.L."/>
            <person name="Lohr M."/>
            <person name="Goodson H.V."/>
            <person name="Jenkins J.W."/>
            <person name="Blaby-Haas C.E."/>
            <person name="Helliwell K.E."/>
            <person name="Chan C."/>
            <person name="Marriage T."/>
            <person name="Bhattacharya D."/>
            <person name="Klein A.S."/>
            <person name="Badis Y."/>
            <person name="Brodie J."/>
            <person name="Cao Y."/>
            <person name="Collen J."/>
            <person name="Dittami S.M."/>
            <person name="Gachon C.M."/>
            <person name="Green B.R."/>
            <person name="Karpowicz S."/>
            <person name="Kim J.W."/>
            <person name="Kudahl U."/>
            <person name="Lin S."/>
            <person name="Michel G."/>
            <person name="Mittag M."/>
            <person name="Olson B.J."/>
            <person name="Pangilinan J."/>
            <person name="Peng Y."/>
            <person name="Qiu H."/>
            <person name="Shu S."/>
            <person name="Singer J.T."/>
            <person name="Smith A.G."/>
            <person name="Sprecher B.N."/>
            <person name="Wagner V."/>
            <person name="Wang W."/>
            <person name="Wang Z.-Y."/>
            <person name="Yan J."/>
            <person name="Yarish C."/>
            <person name="Zoeuner-Riek S."/>
            <person name="Zhuang Y."/>
            <person name="Zou Y."/>
            <person name="Lindquist E.A."/>
            <person name="Grimwood J."/>
            <person name="Barry K."/>
            <person name="Rokhsar D.S."/>
            <person name="Schmutz J."/>
            <person name="Stiller J.W."/>
            <person name="Grossman A.R."/>
            <person name="Prochnik S.E."/>
        </authorList>
    </citation>
    <scope>NUCLEOTIDE SEQUENCE [LARGE SCALE GENOMIC DNA]</scope>
    <source>
        <strain evidence="2">4086291</strain>
    </source>
</reference>
<evidence type="ECO:0000313" key="3">
    <source>
        <dbReference type="Proteomes" id="UP000218209"/>
    </source>
</evidence>
<dbReference type="Pfam" id="PF04248">
    <property type="entry name" value="NTP_transf_9"/>
    <property type="match status" value="1"/>
</dbReference>
<evidence type="ECO:0000259" key="1">
    <source>
        <dbReference type="Pfam" id="PF04248"/>
    </source>
</evidence>
<dbReference type="PANTHER" id="PTHR34310:SF5">
    <property type="entry name" value="DUF427 DOMAIN PROTEIN (AFU_ORTHOLOGUE AFUA_3G02220)"/>
    <property type="match status" value="1"/>
</dbReference>
<dbReference type="Gene3D" id="2.170.150.40">
    <property type="entry name" value="Domain of unknown function (DUF427)"/>
    <property type="match status" value="1"/>
</dbReference>
<evidence type="ECO:0000313" key="2">
    <source>
        <dbReference type="EMBL" id="OSX70574.1"/>
    </source>
</evidence>
<protein>
    <recommendedName>
        <fullName evidence="1">DUF427 domain-containing protein</fullName>
    </recommendedName>
</protein>
<dbReference type="Proteomes" id="UP000218209">
    <property type="component" value="Unassembled WGS sequence"/>
</dbReference>
<accession>A0A1X6NPN9</accession>
<dbReference type="InterPro" id="IPR038694">
    <property type="entry name" value="DUF427_sf"/>
</dbReference>